<evidence type="ECO:0000313" key="2">
    <source>
        <dbReference type="EMBL" id="REK76924.1"/>
    </source>
</evidence>
<gene>
    <name evidence="2" type="ORF">DX130_07880</name>
</gene>
<comment type="caution">
    <text evidence="2">The sequence shown here is derived from an EMBL/GenBank/DDBJ whole genome shotgun (WGS) entry which is preliminary data.</text>
</comment>
<evidence type="ECO:0000256" key="1">
    <source>
        <dbReference type="SAM" id="MobiDB-lite"/>
    </source>
</evidence>
<accession>A0A371PL42</accession>
<dbReference type="Proteomes" id="UP000261905">
    <property type="component" value="Unassembled WGS sequence"/>
</dbReference>
<proteinExistence type="predicted"/>
<feature type="region of interest" description="Disordered" evidence="1">
    <location>
        <begin position="8"/>
        <end position="64"/>
    </location>
</feature>
<protein>
    <submittedName>
        <fullName evidence="2">Uncharacterized protein</fullName>
    </submittedName>
</protein>
<dbReference type="RefSeq" id="WP_116044175.1">
    <property type="nucleotide sequence ID" value="NZ_QUBQ01000001.1"/>
</dbReference>
<reference evidence="2 3" key="1">
    <citation type="submission" date="2018-08" db="EMBL/GenBank/DDBJ databases">
        <title>Paenibacillus sp. M4BSY-1, whole genome shotgun sequence.</title>
        <authorList>
            <person name="Tuo L."/>
        </authorList>
    </citation>
    <scope>NUCLEOTIDE SEQUENCE [LARGE SCALE GENOMIC DNA]</scope>
    <source>
        <strain evidence="2 3">M4BSY-1</strain>
    </source>
</reference>
<evidence type="ECO:0000313" key="3">
    <source>
        <dbReference type="Proteomes" id="UP000261905"/>
    </source>
</evidence>
<feature type="compositionally biased region" description="Basic and acidic residues" evidence="1">
    <location>
        <begin position="18"/>
        <end position="30"/>
    </location>
</feature>
<name>A0A371PL42_9BACL</name>
<dbReference type="EMBL" id="QUBQ01000001">
    <property type="protein sequence ID" value="REK76924.1"/>
    <property type="molecule type" value="Genomic_DNA"/>
</dbReference>
<organism evidence="2 3">
    <name type="scientific">Paenibacillus paeoniae</name>
    <dbReference type="NCBI Taxonomy" id="2292705"/>
    <lineage>
        <taxon>Bacteria</taxon>
        <taxon>Bacillati</taxon>
        <taxon>Bacillota</taxon>
        <taxon>Bacilli</taxon>
        <taxon>Bacillales</taxon>
        <taxon>Paenibacillaceae</taxon>
        <taxon>Paenibacillus</taxon>
    </lineage>
</organism>
<dbReference type="AlphaFoldDB" id="A0A371PL42"/>
<keyword evidence="3" id="KW-1185">Reference proteome</keyword>
<sequence length="96" mass="10224">MLTMLLIGCSKENSASDSEMKENSATEKPIETVLESSPKPTEIAVDSTVKPTETVAPDPPPAEPIDESLYDGDELGIVKTLNFDLCIGSSRISQVA</sequence>